<sequence>MRIKSTGFTYNNKHSSAFDIRITDINLPLPESKEIRETVPHMDGDYDFTNAYGPTKFNNRKITIDGFVIPEINQRMMQLKREIETWLYNVGWLELTVDYDEEYYYIAKCNSCTCKLNVKDKRLDINIDFEAKPKAISKLDGKAVL</sequence>
<organism evidence="2 3">
    <name type="scientific">Macrococcoides caseolyticum</name>
    <dbReference type="NCBI Taxonomy" id="69966"/>
    <lineage>
        <taxon>Bacteria</taxon>
        <taxon>Bacillati</taxon>
        <taxon>Bacillota</taxon>
        <taxon>Bacilli</taxon>
        <taxon>Bacillales</taxon>
        <taxon>Staphylococcaceae</taxon>
        <taxon>Macrococcoides</taxon>
    </lineage>
</organism>
<evidence type="ECO:0000313" key="3">
    <source>
        <dbReference type="Proteomes" id="UP000233482"/>
    </source>
</evidence>
<evidence type="ECO:0000259" key="1">
    <source>
        <dbReference type="Pfam" id="PF05709"/>
    </source>
</evidence>
<dbReference type="EMBL" id="PIXC01000012">
    <property type="protein sequence ID" value="PKE26171.1"/>
    <property type="molecule type" value="Genomic_DNA"/>
</dbReference>
<name>A0A855GFU6_9STAP</name>
<proteinExistence type="predicted"/>
<dbReference type="RefSeq" id="WP_101035810.1">
    <property type="nucleotide sequence ID" value="NZ_PIWO01000012.1"/>
</dbReference>
<comment type="caution">
    <text evidence="2">The sequence shown here is derived from an EMBL/GenBank/DDBJ whole genome shotgun (WGS) entry which is preliminary data.</text>
</comment>
<gene>
    <name evidence="2" type="ORF">CW686_06590</name>
</gene>
<dbReference type="AlphaFoldDB" id="A0A855GFU6"/>
<protein>
    <recommendedName>
        <fullName evidence="1">Siphovirus-type tail component RIFT-related domain-containing protein</fullName>
    </recommendedName>
</protein>
<feature type="domain" description="Siphovirus-type tail component RIFT-related" evidence="1">
    <location>
        <begin position="31"/>
        <end position="111"/>
    </location>
</feature>
<accession>A0A855GFU6</accession>
<reference evidence="2 3" key="1">
    <citation type="submission" date="2017-12" db="EMBL/GenBank/DDBJ databases">
        <title>Genomics of Macrococcus caseolyticus.</title>
        <authorList>
            <person name="MacFadyen A.C."/>
            <person name="Paterson G.K."/>
        </authorList>
    </citation>
    <scope>NUCLEOTIDE SEQUENCE [LARGE SCALE GENOMIC DNA]</scope>
    <source>
        <strain evidence="2 3">5788_EF188</strain>
    </source>
</reference>
<dbReference type="InterPro" id="IPR008841">
    <property type="entry name" value="Siphovirus-type_tail_N"/>
</dbReference>
<dbReference type="Pfam" id="PF05709">
    <property type="entry name" value="Sipho_tail"/>
    <property type="match status" value="1"/>
</dbReference>
<dbReference type="Gene3D" id="2.40.30.200">
    <property type="match status" value="1"/>
</dbReference>
<dbReference type="Proteomes" id="UP000233482">
    <property type="component" value="Unassembled WGS sequence"/>
</dbReference>
<evidence type="ECO:0000313" key="2">
    <source>
        <dbReference type="EMBL" id="PKE26171.1"/>
    </source>
</evidence>